<evidence type="ECO:0000313" key="1">
    <source>
        <dbReference type="EMBL" id="MBX29504.1"/>
    </source>
</evidence>
<name>A0A2P2MGZ7_RHIMU</name>
<dbReference type="EMBL" id="GGEC01049020">
    <property type="protein sequence ID" value="MBX29504.1"/>
    <property type="molecule type" value="Transcribed_RNA"/>
</dbReference>
<sequence>MPKGSTETNQLNKWMRDEKTISVPPSKGVISNFGFFTKHLFTDFVKMSII</sequence>
<proteinExistence type="predicted"/>
<reference evidence="1" key="1">
    <citation type="submission" date="2018-02" db="EMBL/GenBank/DDBJ databases">
        <title>Rhizophora mucronata_Transcriptome.</title>
        <authorList>
            <person name="Meera S.P."/>
            <person name="Sreeshan A."/>
            <person name="Augustine A."/>
        </authorList>
    </citation>
    <scope>NUCLEOTIDE SEQUENCE</scope>
    <source>
        <tissue evidence="1">Leaf</tissue>
    </source>
</reference>
<dbReference type="AlphaFoldDB" id="A0A2P2MGZ7"/>
<protein>
    <submittedName>
        <fullName evidence="1">Uncharacterized protein</fullName>
    </submittedName>
</protein>
<accession>A0A2P2MGZ7</accession>
<organism evidence="1">
    <name type="scientific">Rhizophora mucronata</name>
    <name type="common">Asiatic mangrove</name>
    <dbReference type="NCBI Taxonomy" id="61149"/>
    <lineage>
        <taxon>Eukaryota</taxon>
        <taxon>Viridiplantae</taxon>
        <taxon>Streptophyta</taxon>
        <taxon>Embryophyta</taxon>
        <taxon>Tracheophyta</taxon>
        <taxon>Spermatophyta</taxon>
        <taxon>Magnoliopsida</taxon>
        <taxon>eudicotyledons</taxon>
        <taxon>Gunneridae</taxon>
        <taxon>Pentapetalae</taxon>
        <taxon>rosids</taxon>
        <taxon>fabids</taxon>
        <taxon>Malpighiales</taxon>
        <taxon>Rhizophoraceae</taxon>
        <taxon>Rhizophora</taxon>
    </lineage>
</organism>